<feature type="binding site" evidence="8">
    <location>
        <position position="238"/>
    </location>
    <ligand>
        <name>Ca(2+)</name>
        <dbReference type="ChEBI" id="CHEBI:29108"/>
        <label>1</label>
    </ligand>
</feature>
<evidence type="ECO:0000256" key="6">
    <source>
        <dbReference type="ARBA" id="ARBA00023295"/>
    </source>
</evidence>
<evidence type="ECO:0000256" key="8">
    <source>
        <dbReference type="PIRSR" id="PIRSR001021-2"/>
    </source>
</evidence>
<dbReference type="Pfam" id="PF00128">
    <property type="entry name" value="Alpha-amylase"/>
    <property type="match status" value="1"/>
</dbReference>
<dbReference type="EMBL" id="PVWO01000029">
    <property type="protein sequence ID" value="PSB58610.1"/>
    <property type="molecule type" value="Genomic_DNA"/>
</dbReference>
<feature type="binding site" evidence="8">
    <location>
        <position position="184"/>
    </location>
    <ligand>
        <name>Ca(2+)</name>
        <dbReference type="ChEBI" id="CHEBI:29108"/>
        <label>2</label>
    </ligand>
</feature>
<accession>A0A2T1GLC5</accession>
<proteinExistence type="inferred from homology"/>
<organism evidence="10 11">
    <name type="scientific">Chamaesiphon polymorphus CCALA 037</name>
    <dbReference type="NCBI Taxonomy" id="2107692"/>
    <lineage>
        <taxon>Bacteria</taxon>
        <taxon>Bacillati</taxon>
        <taxon>Cyanobacteriota</taxon>
        <taxon>Cyanophyceae</taxon>
        <taxon>Gomontiellales</taxon>
        <taxon>Chamaesiphonaceae</taxon>
        <taxon>Chamaesiphon</taxon>
    </lineage>
</organism>
<feature type="binding site" evidence="8">
    <location>
        <position position="203"/>
    </location>
    <ligand>
        <name>Ca(2+)</name>
        <dbReference type="ChEBI" id="CHEBI:29108"/>
        <label>1</label>
    </ligand>
</feature>
<keyword evidence="11" id="KW-1185">Reference proteome</keyword>
<dbReference type="GO" id="GO:0005975">
    <property type="term" value="P:carbohydrate metabolic process"/>
    <property type="evidence" value="ECO:0007669"/>
    <property type="project" value="InterPro"/>
</dbReference>
<dbReference type="Gene3D" id="2.40.30.140">
    <property type="match status" value="1"/>
</dbReference>
<evidence type="ECO:0000313" key="11">
    <source>
        <dbReference type="Proteomes" id="UP000238937"/>
    </source>
</evidence>
<keyword evidence="5" id="KW-0119">Carbohydrate metabolism</keyword>
<reference evidence="10 11" key="1">
    <citation type="submission" date="2018-03" db="EMBL/GenBank/DDBJ databases">
        <title>The ancient ancestry and fast evolution of plastids.</title>
        <authorList>
            <person name="Moore K.R."/>
            <person name="Magnabosco C."/>
            <person name="Momper L."/>
            <person name="Gold D.A."/>
            <person name="Bosak T."/>
            <person name="Fournier G.P."/>
        </authorList>
    </citation>
    <scope>NUCLEOTIDE SEQUENCE [LARGE SCALE GENOMIC DNA]</scope>
    <source>
        <strain evidence="10 11">CCALA 037</strain>
    </source>
</reference>
<dbReference type="Gene3D" id="3.20.20.80">
    <property type="entry name" value="Glycosidases"/>
    <property type="match status" value="1"/>
</dbReference>
<evidence type="ECO:0000256" key="1">
    <source>
        <dbReference type="ARBA" id="ARBA00001913"/>
    </source>
</evidence>
<evidence type="ECO:0000256" key="7">
    <source>
        <dbReference type="PIRSR" id="PIRSR001021-1"/>
    </source>
</evidence>
<feature type="active site" description="Proton donor" evidence="7">
    <location>
        <position position="264"/>
    </location>
</feature>
<feature type="domain" description="Glycosyl hydrolase family 13 catalytic" evidence="9">
    <location>
        <begin position="6"/>
        <end position="402"/>
    </location>
</feature>
<evidence type="ECO:0000313" key="10">
    <source>
        <dbReference type="EMBL" id="PSB58610.1"/>
    </source>
</evidence>
<keyword evidence="4" id="KW-0378">Hydrolase</keyword>
<keyword evidence="6" id="KW-0326">Glycosidase</keyword>
<comment type="similarity">
    <text evidence="2">Belongs to the glycosyl hydrolase 13 family.</text>
</comment>
<dbReference type="Gene3D" id="2.60.40.1180">
    <property type="entry name" value="Golgi alpha-mannosidase II"/>
    <property type="match status" value="1"/>
</dbReference>
<evidence type="ECO:0000256" key="4">
    <source>
        <dbReference type="ARBA" id="ARBA00022801"/>
    </source>
</evidence>
<feature type="binding site" evidence="8">
    <location>
        <position position="186"/>
    </location>
    <ligand>
        <name>Ca(2+)</name>
        <dbReference type="ChEBI" id="CHEBI:29108"/>
        <label>2</label>
    </ligand>
</feature>
<dbReference type="NCBIfam" id="NF006969">
    <property type="entry name" value="PRK09441.1-2"/>
    <property type="match status" value="1"/>
</dbReference>
<feature type="binding site" evidence="8">
    <location>
        <position position="205"/>
    </location>
    <ligand>
        <name>Ca(2+)</name>
        <dbReference type="ChEBI" id="CHEBI:29108"/>
        <label>2</label>
    </ligand>
</feature>
<gene>
    <name evidence="10" type="ORF">C7B77_04070</name>
</gene>
<keyword evidence="3 8" id="KW-0479">Metal-binding</keyword>
<dbReference type="Proteomes" id="UP000238937">
    <property type="component" value="Unassembled WGS sequence"/>
</dbReference>
<dbReference type="PANTHER" id="PTHR43447">
    <property type="entry name" value="ALPHA-AMYLASE"/>
    <property type="match status" value="1"/>
</dbReference>
<evidence type="ECO:0000256" key="5">
    <source>
        <dbReference type="ARBA" id="ARBA00023277"/>
    </source>
</evidence>
<dbReference type="GO" id="GO:0004553">
    <property type="term" value="F:hydrolase activity, hydrolyzing O-glycosyl compounds"/>
    <property type="evidence" value="ECO:0007669"/>
    <property type="project" value="InterPro"/>
</dbReference>
<dbReference type="SUPFAM" id="SSF51445">
    <property type="entry name" value="(Trans)glycosidases"/>
    <property type="match status" value="1"/>
</dbReference>
<comment type="caution">
    <text evidence="10">The sequence shown here is derived from an EMBL/GenBank/DDBJ whole genome shotgun (WGS) entry which is preliminary data.</text>
</comment>
<dbReference type="GO" id="GO:0005509">
    <property type="term" value="F:calcium ion binding"/>
    <property type="evidence" value="ECO:0007669"/>
    <property type="project" value="InterPro"/>
</dbReference>
<dbReference type="NCBIfam" id="NF006968">
    <property type="entry name" value="PRK09441.1-1"/>
    <property type="match status" value="1"/>
</dbReference>
<keyword evidence="8" id="KW-0106">Calcium</keyword>
<dbReference type="InterPro" id="IPR017853">
    <property type="entry name" value="GH"/>
</dbReference>
<dbReference type="AlphaFoldDB" id="A0A2T1GLC5"/>
<dbReference type="SMART" id="SM00642">
    <property type="entry name" value="Aamy"/>
    <property type="match status" value="1"/>
</dbReference>
<evidence type="ECO:0000256" key="3">
    <source>
        <dbReference type="ARBA" id="ARBA00022723"/>
    </source>
</evidence>
<dbReference type="PIRSF" id="PIRSF001021">
    <property type="entry name" value="Alph-amls_thrmst"/>
    <property type="match status" value="1"/>
</dbReference>
<protein>
    <submittedName>
        <fullName evidence="10">Alpha-amylase</fullName>
    </submittedName>
</protein>
<dbReference type="SUPFAM" id="SSF51011">
    <property type="entry name" value="Glycosyl hydrolase domain"/>
    <property type="match status" value="1"/>
</dbReference>
<feature type="active site" description="Nucleophile" evidence="7">
    <location>
        <position position="234"/>
    </location>
</feature>
<evidence type="ECO:0000256" key="2">
    <source>
        <dbReference type="ARBA" id="ARBA00008061"/>
    </source>
</evidence>
<dbReference type="CDD" id="cd11318">
    <property type="entry name" value="AmyAc_bac_fung_AmyA"/>
    <property type="match status" value="1"/>
</dbReference>
<comment type="cofactor">
    <cofactor evidence="1">
        <name>Ca(2+)</name>
        <dbReference type="ChEBI" id="CHEBI:29108"/>
    </cofactor>
</comment>
<dbReference type="InterPro" id="IPR013780">
    <property type="entry name" value="Glyco_hydro_b"/>
</dbReference>
<dbReference type="InterPro" id="IPR006047">
    <property type="entry name" value="GH13_cat_dom"/>
</dbReference>
<feature type="binding site" evidence="8">
    <location>
        <position position="163"/>
    </location>
    <ligand>
        <name>Ca(2+)</name>
        <dbReference type="ChEBI" id="CHEBI:29108"/>
        <label>2</label>
    </ligand>
</feature>
<dbReference type="OrthoDB" id="9805159at2"/>
<evidence type="ECO:0000259" key="9">
    <source>
        <dbReference type="SMART" id="SM00642"/>
    </source>
</evidence>
<name>A0A2T1GLC5_9CYAN</name>
<dbReference type="RefSeq" id="WP_106300579.1">
    <property type="nucleotide sequence ID" value="NZ_PVWO01000029.1"/>
</dbReference>
<dbReference type="InterPro" id="IPR013776">
    <property type="entry name" value="A-amylase_thermo"/>
</dbReference>
<sequence>MSAINGVMMQYFHWYLPPDGSLWQQLGRDATELAAAGFTALWLPPAYKGSNGGYDVGYATYDLFDLGEFDQKGSIRTKYGTKAEYLAAIDLAQSAGIQIYGDIVLNHRLGADAVEEFDATPLDPNNRNRSIDAHQKIQGWTHFTFPGRKGKYSTMEWHWWHFDAIDYNVYNQQQKAVYLIKDKAFDRYVDLEKGNFDYLMGCDLDMDHPEVVGELKYWGEWYFDTAKLDGWRLDAVKHIEPRFFYDWLKHLNNYAKKDLFTVGEYWSYDLDALEYFIDQTEGKIHLFDAPLHNNFYVASRQGRNYDLRRIFDETLVRSHPTLAVTFVENHDSQPLQSLESVVEGWFKPLAYALILLREAGYPCVFYSDYYGSSYRDRGRDGNEYDIVLASHRPILDRLLHARREYAYGIQRDYFDHPNTVGWTRWGDPDHPASMAVLLGNGKPGSKWMNVGKPNTTYIDMTESVAIKIRTNADGWGEFVCNGGSVSVWIPASI</sequence>
<feature type="binding site" evidence="8">
    <location>
        <position position="197"/>
    </location>
    <ligand>
        <name>Ca(2+)</name>
        <dbReference type="ChEBI" id="CHEBI:29108"/>
        <label>1</label>
    </ligand>
</feature>
<feature type="binding site" evidence="8">
    <location>
        <position position="106"/>
    </location>
    <ligand>
        <name>Ca(2+)</name>
        <dbReference type="ChEBI" id="CHEBI:29108"/>
        <label>1</label>
    </ligand>
</feature>